<keyword evidence="4 6" id="KW-1133">Transmembrane helix</keyword>
<feature type="domain" description="EamA" evidence="7">
    <location>
        <begin position="10"/>
        <end position="140"/>
    </location>
</feature>
<feature type="transmembrane region" description="Helical" evidence="6">
    <location>
        <begin position="40"/>
        <end position="58"/>
    </location>
</feature>
<feature type="transmembrane region" description="Helical" evidence="6">
    <location>
        <begin position="181"/>
        <end position="202"/>
    </location>
</feature>
<keyword evidence="5 6" id="KW-0472">Membrane</keyword>
<feature type="domain" description="EamA" evidence="7">
    <location>
        <begin position="153"/>
        <end position="286"/>
    </location>
</feature>
<dbReference type="Pfam" id="PF00892">
    <property type="entry name" value="EamA"/>
    <property type="match status" value="2"/>
</dbReference>
<dbReference type="SUPFAM" id="SSF103481">
    <property type="entry name" value="Multidrug resistance efflux transporter EmrE"/>
    <property type="match status" value="2"/>
</dbReference>
<evidence type="ECO:0000256" key="5">
    <source>
        <dbReference type="ARBA" id="ARBA00023136"/>
    </source>
</evidence>
<keyword evidence="9" id="KW-1185">Reference proteome</keyword>
<dbReference type="Gene3D" id="1.10.3730.20">
    <property type="match status" value="1"/>
</dbReference>
<dbReference type="Proteomes" id="UP001381174">
    <property type="component" value="Unassembled WGS sequence"/>
</dbReference>
<organism evidence="8 9">
    <name type="scientific">Fulvimonas yonginensis</name>
    <dbReference type="NCBI Taxonomy" id="1495200"/>
    <lineage>
        <taxon>Bacteria</taxon>
        <taxon>Pseudomonadati</taxon>
        <taxon>Pseudomonadota</taxon>
        <taxon>Gammaproteobacteria</taxon>
        <taxon>Lysobacterales</taxon>
        <taxon>Rhodanobacteraceae</taxon>
        <taxon>Fulvimonas</taxon>
    </lineage>
</organism>
<comment type="caution">
    <text evidence="8">The sequence shown here is derived from an EMBL/GenBank/DDBJ whole genome shotgun (WGS) entry which is preliminary data.</text>
</comment>
<accession>A0ABU8JC49</accession>
<feature type="transmembrane region" description="Helical" evidence="6">
    <location>
        <begin position="243"/>
        <end position="263"/>
    </location>
</feature>
<evidence type="ECO:0000313" key="8">
    <source>
        <dbReference type="EMBL" id="MEI7036875.1"/>
    </source>
</evidence>
<dbReference type="PANTHER" id="PTHR32322">
    <property type="entry name" value="INNER MEMBRANE TRANSPORTER"/>
    <property type="match status" value="1"/>
</dbReference>
<evidence type="ECO:0000256" key="1">
    <source>
        <dbReference type="ARBA" id="ARBA00004141"/>
    </source>
</evidence>
<evidence type="ECO:0000313" key="9">
    <source>
        <dbReference type="Proteomes" id="UP001381174"/>
    </source>
</evidence>
<evidence type="ECO:0000256" key="6">
    <source>
        <dbReference type="SAM" id="Phobius"/>
    </source>
</evidence>
<dbReference type="PANTHER" id="PTHR32322:SF2">
    <property type="entry name" value="EAMA DOMAIN-CONTAINING PROTEIN"/>
    <property type="match status" value="1"/>
</dbReference>
<evidence type="ECO:0000256" key="3">
    <source>
        <dbReference type="ARBA" id="ARBA00022692"/>
    </source>
</evidence>
<feature type="transmembrane region" description="Helical" evidence="6">
    <location>
        <begin position="269"/>
        <end position="287"/>
    </location>
</feature>
<feature type="transmembrane region" description="Helical" evidence="6">
    <location>
        <begin position="95"/>
        <end position="114"/>
    </location>
</feature>
<feature type="transmembrane region" description="Helical" evidence="6">
    <location>
        <begin position="150"/>
        <end position="169"/>
    </location>
</feature>
<evidence type="ECO:0000256" key="4">
    <source>
        <dbReference type="ARBA" id="ARBA00022989"/>
    </source>
</evidence>
<comment type="subcellular location">
    <subcellularLocation>
        <location evidence="1">Membrane</location>
        <topology evidence="1">Multi-pass membrane protein</topology>
    </subcellularLocation>
</comment>
<dbReference type="InterPro" id="IPR000620">
    <property type="entry name" value="EamA_dom"/>
</dbReference>
<dbReference type="InterPro" id="IPR050638">
    <property type="entry name" value="AA-Vitamin_Transporters"/>
</dbReference>
<proteinExistence type="inferred from homology"/>
<dbReference type="InterPro" id="IPR037185">
    <property type="entry name" value="EmrE-like"/>
</dbReference>
<dbReference type="EMBL" id="JBBBNY010000004">
    <property type="protein sequence ID" value="MEI7036875.1"/>
    <property type="molecule type" value="Genomic_DNA"/>
</dbReference>
<keyword evidence="3 6" id="KW-0812">Transmembrane</keyword>
<feature type="transmembrane region" description="Helical" evidence="6">
    <location>
        <begin position="126"/>
        <end position="144"/>
    </location>
</feature>
<protein>
    <submittedName>
        <fullName evidence="8">EamA family transporter</fullName>
    </submittedName>
</protein>
<gene>
    <name evidence="8" type="ORF">WAT24_08905</name>
</gene>
<reference evidence="8 9" key="1">
    <citation type="journal article" date="2014" name="Int. J. Syst. Evol. Microbiol.">
        <title>Fulvimonas yonginensis sp. nov., isolated from greenhouse soil, and emended description of the genus Fulvimonas.</title>
        <authorList>
            <person name="Ahn J.H."/>
            <person name="Kim S.J."/>
            <person name="Weon H.Y."/>
            <person name="Hong S.B."/>
            <person name="Seok S.J."/>
            <person name="Kwon S.W."/>
        </authorList>
    </citation>
    <scope>NUCLEOTIDE SEQUENCE [LARGE SCALE GENOMIC DNA]</scope>
    <source>
        <strain evidence="8 9">KACC 16952</strain>
    </source>
</reference>
<comment type="similarity">
    <text evidence="2">Belongs to the EamA transporter family.</text>
</comment>
<feature type="transmembrane region" description="Helical" evidence="6">
    <location>
        <begin position="214"/>
        <end position="236"/>
    </location>
</feature>
<dbReference type="RefSeq" id="WP_336807493.1">
    <property type="nucleotide sequence ID" value="NZ_JBBBNY010000004.1"/>
</dbReference>
<evidence type="ECO:0000256" key="2">
    <source>
        <dbReference type="ARBA" id="ARBA00007362"/>
    </source>
</evidence>
<name>A0ABU8JC49_9GAMM</name>
<evidence type="ECO:0000259" key="7">
    <source>
        <dbReference type="Pfam" id="PF00892"/>
    </source>
</evidence>
<sequence>MSNTSSRRGALAALAATVLIWAYSWVVMKQALRWAAPFDFAALRYLLGAGVLFLALLASRQSLRPPPLGATLLIGLCQTAAFQGLEQWALVGGGAGHVALLAYSMPFWAVLLAWPLLAERPTRRHWLGLALAALGLLCILEPWHGLGSPFSTALALAGGVGWAGGTVLSKRLFQRHAVSPLALTSWQMLFGALALGAVALLVPQRPIEWNAPFLGALAYSAVMASSVAWGLWLVVLKRLPTTVASLSSLGVPVVSVLLAWLILGERPDAMEWLGIALVLAGLAAVVGNGSRRRSP</sequence>